<feature type="transmembrane region" description="Helical" evidence="1">
    <location>
        <begin position="204"/>
        <end position="223"/>
    </location>
</feature>
<dbReference type="RefSeq" id="WP_132433439.1">
    <property type="nucleotide sequence ID" value="NZ_SLWK01000004.1"/>
</dbReference>
<proteinExistence type="predicted"/>
<gene>
    <name evidence="2" type="ORF">EV194_104172</name>
</gene>
<keyword evidence="1" id="KW-0472">Membrane</keyword>
<evidence type="ECO:0000313" key="3">
    <source>
        <dbReference type="Proteomes" id="UP000295221"/>
    </source>
</evidence>
<feature type="transmembrane region" description="Helical" evidence="1">
    <location>
        <begin position="342"/>
        <end position="360"/>
    </location>
</feature>
<keyword evidence="1" id="KW-1133">Transmembrane helix</keyword>
<dbReference type="EMBL" id="SLWK01000004">
    <property type="protein sequence ID" value="TCO08861.1"/>
    <property type="molecule type" value="Genomic_DNA"/>
</dbReference>
<accession>A0A4R2GJF1</accession>
<protein>
    <recommendedName>
        <fullName evidence="4">Dolichyl-phosphate-mannose-protein mannosyltransferase</fullName>
    </recommendedName>
</protein>
<dbReference type="AlphaFoldDB" id="A0A4R2GJF1"/>
<reference evidence="2 3" key="1">
    <citation type="submission" date="2019-03" db="EMBL/GenBank/DDBJ databases">
        <title>Genomic Encyclopedia of Type Strains, Phase IV (KMG-IV): sequencing the most valuable type-strain genomes for metagenomic binning, comparative biology and taxonomic classification.</title>
        <authorList>
            <person name="Goeker M."/>
        </authorList>
    </citation>
    <scope>NUCLEOTIDE SEQUENCE [LARGE SCALE GENOMIC DNA]</scope>
    <source>
        <strain evidence="2 3">DSM 24179</strain>
    </source>
</reference>
<feature type="transmembrane region" description="Helical" evidence="1">
    <location>
        <begin position="319"/>
        <end position="335"/>
    </location>
</feature>
<organism evidence="2 3">
    <name type="scientific">Natronoflexus pectinivorans</name>
    <dbReference type="NCBI Taxonomy" id="682526"/>
    <lineage>
        <taxon>Bacteria</taxon>
        <taxon>Pseudomonadati</taxon>
        <taxon>Bacteroidota</taxon>
        <taxon>Bacteroidia</taxon>
        <taxon>Marinilabiliales</taxon>
        <taxon>Marinilabiliaceae</taxon>
        <taxon>Natronoflexus</taxon>
    </lineage>
</organism>
<dbReference type="Proteomes" id="UP000295221">
    <property type="component" value="Unassembled WGS sequence"/>
</dbReference>
<comment type="caution">
    <text evidence="2">The sequence shown here is derived from an EMBL/GenBank/DDBJ whole genome shotgun (WGS) entry which is preliminary data.</text>
</comment>
<evidence type="ECO:0008006" key="4">
    <source>
        <dbReference type="Google" id="ProtNLM"/>
    </source>
</evidence>
<evidence type="ECO:0000313" key="2">
    <source>
        <dbReference type="EMBL" id="TCO08861.1"/>
    </source>
</evidence>
<name>A0A4R2GJF1_9BACT</name>
<evidence type="ECO:0000256" key="1">
    <source>
        <dbReference type="SAM" id="Phobius"/>
    </source>
</evidence>
<dbReference type="OrthoDB" id="866311at2"/>
<feature type="transmembrane region" description="Helical" evidence="1">
    <location>
        <begin position="12"/>
        <end position="33"/>
    </location>
</feature>
<keyword evidence="1" id="KW-0812">Transmembrane</keyword>
<keyword evidence="3" id="KW-1185">Reference proteome</keyword>
<feature type="transmembrane region" description="Helical" evidence="1">
    <location>
        <begin position="256"/>
        <end position="277"/>
    </location>
</feature>
<feature type="transmembrane region" description="Helical" evidence="1">
    <location>
        <begin position="289"/>
        <end position="307"/>
    </location>
</feature>
<feature type="transmembrane region" description="Helical" evidence="1">
    <location>
        <begin position="116"/>
        <end position="139"/>
    </location>
</feature>
<feature type="transmembrane region" description="Helical" evidence="1">
    <location>
        <begin position="162"/>
        <end position="192"/>
    </location>
</feature>
<sequence>MIEITSILKKNIVQKSIPLIIGMLIFIISRNYFFFWDTISQISIPANWYFDNNFKSFWVPDESTTGHLPVLPLYVAFGWSLLGKSIVITNLLFVPFVIGIIYQLKSLSEKVFHDNIVLQNLLMLLVLLDATLLSQLSMITPDTPHIFFYLLSINAILSNKRALLVFAVTLMGLVSMRGTMTIGGITIFYLLYQYSFKKLSIREISTIIFPVFIVGIAYGLHYFTKGWVVHNINSSNWSSSSELVDFSHLIKNIIVFNWQLADYGRIVLWFISFYGLYKIIRNKQAFDNTTLILLVLIATQIIIWFPITIAHKNPFGHRYFLPIIVLLPFLTLHLIHKYFNKTHLLTAISFIALTGGYFVVYPKKIAQGWDATPAHWSYYSLRKEMISYLDNQSIDKNNVSSFFPNLASSYHIDLDTINTFNFNRFNNLKSQYVFYSNVYNMSDEAIDLLFHSDSFKKKHILKKGQVYIILFERKQDDPPTPPVP</sequence>
<feature type="transmembrane region" description="Helical" evidence="1">
    <location>
        <begin position="81"/>
        <end position="104"/>
    </location>
</feature>